<protein>
    <submittedName>
        <fullName evidence="1">DUF6452 family protein</fullName>
    </submittedName>
</protein>
<dbReference type="Pfam" id="PF20050">
    <property type="entry name" value="DUF6452"/>
    <property type="match status" value="1"/>
</dbReference>
<evidence type="ECO:0000313" key="1">
    <source>
        <dbReference type="EMBL" id="MDG4717060.1"/>
    </source>
</evidence>
<comment type="caution">
    <text evidence="1">The sequence shown here is derived from an EMBL/GenBank/DDBJ whole genome shotgun (WGS) entry which is preliminary data.</text>
</comment>
<evidence type="ECO:0000313" key="2">
    <source>
        <dbReference type="Proteomes" id="UP001529085"/>
    </source>
</evidence>
<dbReference type="InterPro" id="IPR045607">
    <property type="entry name" value="DUF6452"/>
</dbReference>
<dbReference type="EMBL" id="JARSBN010000009">
    <property type="protein sequence ID" value="MDG4717060.1"/>
    <property type="molecule type" value="Genomic_DNA"/>
</dbReference>
<name>A0ABT6G4Y9_9FLAO</name>
<gene>
    <name evidence="1" type="ORF">P7122_14330</name>
</gene>
<dbReference type="PROSITE" id="PS51257">
    <property type="entry name" value="PROKAR_LIPOPROTEIN"/>
    <property type="match status" value="1"/>
</dbReference>
<dbReference type="Proteomes" id="UP001529085">
    <property type="component" value="Unassembled WGS sequence"/>
</dbReference>
<reference evidence="1 2" key="1">
    <citation type="submission" date="2023-03" db="EMBL/GenBank/DDBJ databases">
        <title>Strain YYF002 represents a novel species in the genus Winogradskyella isolated from seawater.</title>
        <authorList>
            <person name="Fu Z.-Y."/>
        </authorList>
    </citation>
    <scope>NUCLEOTIDE SEQUENCE [LARGE SCALE GENOMIC DNA]</scope>
    <source>
        <strain evidence="1 2">YYF002</strain>
    </source>
</reference>
<sequence>MKKLKFTLLSLLVVLISCERDDICAETTPTTPRLIVEFYDVNEPDDISPVTRLTVYGEGLADNPTNDNTEGTLVYNINSTSIELPLIIGNEGEITTSRFILEKDTDHRLDDDVDTESNIDIIEISYETEFVYVSRACGYKSIFKNIQVSYEISDDGAWISGIEVVDTVEIVENENTVHVRILH</sequence>
<organism evidence="1 2">
    <name type="scientific">Winogradskyella marincola</name>
    <dbReference type="NCBI Taxonomy" id="3037795"/>
    <lineage>
        <taxon>Bacteria</taxon>
        <taxon>Pseudomonadati</taxon>
        <taxon>Bacteroidota</taxon>
        <taxon>Flavobacteriia</taxon>
        <taxon>Flavobacteriales</taxon>
        <taxon>Flavobacteriaceae</taxon>
        <taxon>Winogradskyella</taxon>
    </lineage>
</organism>
<proteinExistence type="predicted"/>
<dbReference type="RefSeq" id="WP_278006483.1">
    <property type="nucleotide sequence ID" value="NZ_JARSBN010000009.1"/>
</dbReference>
<accession>A0ABT6G4Y9</accession>
<keyword evidence="2" id="KW-1185">Reference proteome</keyword>